<evidence type="ECO:0000256" key="1">
    <source>
        <dbReference type="SAM" id="Coils"/>
    </source>
</evidence>
<feature type="domain" description="MobA/VirD2-like nuclease" evidence="2">
    <location>
        <begin position="27"/>
        <end position="161"/>
    </location>
</feature>
<dbReference type="RefSeq" id="WP_308449348.1">
    <property type="nucleotide sequence ID" value="NZ_JAJEQC010000007.1"/>
</dbReference>
<sequence length="474" mass="53523">MATTRLMPLHTGKGRTVGQAISAIIDYTENPQKTDGGRLITSWQCDSRIADAEFLFAKNQYTQKTGRVRGEDDVIAYHLRQSFVPGEITPEDANRLGCELAKRFTKGNHAYIVCTHIDKAHIHNHVIWNSTALSQTRKFRNFWGSSRAVRRLNDTICIENGYSIVENPKRQGKSYNKWLGDKKKPSHRERICAAIDDALTQKPDSFETLLELLRQAGYEIKGKKVPPLLGGEQKKSIRMDTLGDGYTPADLRAVIAGEKAHTPRKSAAAPVKPEKRSGNLLVDIQTKLRAGKGAGYARWATLFNLKQMAQTVAYLQDHELLDYAILSEKAAAASAHFNELSARIKSAETRMAEIAVLREHIVGYAKTRDTYVAYRKAGYSKKFLVEHESEITIHKAAKNYFDGLGFKKLPTIKALNTEYAELLAEKKAAYADYRKAREEMKELLTAKANIDRILELDKEQEEANERREKEAEQR</sequence>
<accession>A0AAE3DG10</accession>
<feature type="coiled-coil region" evidence="1">
    <location>
        <begin position="412"/>
        <end position="474"/>
    </location>
</feature>
<dbReference type="AlphaFoldDB" id="A0AAE3DG10"/>
<protein>
    <submittedName>
        <fullName evidence="3">Relaxase/mobilization nuclease domain-containing protein</fullName>
    </submittedName>
</protein>
<dbReference type="InterPro" id="IPR005094">
    <property type="entry name" value="Endonuclease_MobA/VirD2"/>
</dbReference>
<proteinExistence type="predicted"/>
<evidence type="ECO:0000313" key="4">
    <source>
        <dbReference type="Proteomes" id="UP001199424"/>
    </source>
</evidence>
<gene>
    <name evidence="3" type="ORF">LKD31_08430</name>
</gene>
<keyword evidence="4" id="KW-1185">Reference proteome</keyword>
<keyword evidence="1" id="KW-0175">Coiled coil</keyword>
<organism evidence="3 4">
    <name type="scientific">Hominenteromicrobium mulieris</name>
    <dbReference type="NCBI Taxonomy" id="2885357"/>
    <lineage>
        <taxon>Bacteria</taxon>
        <taxon>Bacillati</taxon>
        <taxon>Bacillota</taxon>
        <taxon>Clostridia</taxon>
        <taxon>Eubacteriales</taxon>
        <taxon>Oscillospiraceae</taxon>
        <taxon>Hominenteromicrobium</taxon>
    </lineage>
</organism>
<evidence type="ECO:0000259" key="2">
    <source>
        <dbReference type="Pfam" id="PF03432"/>
    </source>
</evidence>
<comment type="caution">
    <text evidence="3">The sequence shown here is derived from an EMBL/GenBank/DDBJ whole genome shotgun (WGS) entry which is preliminary data.</text>
</comment>
<evidence type="ECO:0000313" key="3">
    <source>
        <dbReference type="EMBL" id="MCC2137041.1"/>
    </source>
</evidence>
<dbReference type="EMBL" id="JAJEQC010000007">
    <property type="protein sequence ID" value="MCC2137041.1"/>
    <property type="molecule type" value="Genomic_DNA"/>
</dbReference>
<reference evidence="3" key="1">
    <citation type="submission" date="2021-10" db="EMBL/GenBank/DDBJ databases">
        <title>Anaerobic single-cell dispensing facilitates the cultivation of human gut bacteria.</title>
        <authorList>
            <person name="Afrizal A."/>
        </authorList>
    </citation>
    <scope>NUCLEOTIDE SEQUENCE</scope>
    <source>
        <strain evidence="3">CLA-AA-H250</strain>
    </source>
</reference>
<dbReference type="Pfam" id="PF03432">
    <property type="entry name" value="Relaxase"/>
    <property type="match status" value="1"/>
</dbReference>
<dbReference type="Proteomes" id="UP001199424">
    <property type="component" value="Unassembled WGS sequence"/>
</dbReference>
<name>A0AAE3DG10_9FIRM</name>